<keyword evidence="3" id="KW-1185">Reference proteome</keyword>
<dbReference type="Proteomes" id="UP001596047">
    <property type="component" value="Unassembled WGS sequence"/>
</dbReference>
<evidence type="ECO:0000313" key="2">
    <source>
        <dbReference type="EMBL" id="MFC5649138.1"/>
    </source>
</evidence>
<protein>
    <submittedName>
        <fullName evidence="2">EAL domain-containing protein</fullName>
    </submittedName>
</protein>
<dbReference type="RefSeq" id="WP_379187637.1">
    <property type="nucleotide sequence ID" value="NZ_JBHSOW010000030.1"/>
</dbReference>
<dbReference type="PROSITE" id="PS50883">
    <property type="entry name" value="EAL"/>
    <property type="match status" value="1"/>
</dbReference>
<dbReference type="CDD" id="cd01948">
    <property type="entry name" value="EAL"/>
    <property type="match status" value="1"/>
</dbReference>
<accession>A0ABW0VTC4</accession>
<dbReference type="EMBL" id="JBHSOW010000030">
    <property type="protein sequence ID" value="MFC5649138.1"/>
    <property type="molecule type" value="Genomic_DNA"/>
</dbReference>
<sequence>MQPEFSGSTGIIYLAWHGKMKDMGDYRSILHMNWKRFVEQAILEHNCSGRDEVCLSGQWIRNDLYLCLQLPHETEELEEQLLELGNRLKKDWGRRFRFISLSADLYPWLAGLKLHAGIALLSGEMSEEDRWYEGIKRAIVHGQSACSTERSLKRRALEQYIIGRTINSVYQPIISLKDSEVYGYEALSRFPDKRWFEGPQQLFDFAAKEGLMYPLDRLARERAIEGCSGLTAGQKLFINITAQIMEDPSFTPGKTLQLLERFGLSPSNVVFEITERTSIEDFGSAKKILNHYRKQGYQIAIDDAGAGYSSLQSIVELQPDFIKIDRSLISGIHLDPMKEHMVHTFTEMAAKMDTSLVAEGIEEEEELLHMKALGIPYAQGYFLGRPQQSVG</sequence>
<dbReference type="InterPro" id="IPR035919">
    <property type="entry name" value="EAL_sf"/>
</dbReference>
<dbReference type="SMART" id="SM00052">
    <property type="entry name" value="EAL"/>
    <property type="match status" value="1"/>
</dbReference>
<dbReference type="Pfam" id="PF00563">
    <property type="entry name" value="EAL"/>
    <property type="match status" value="1"/>
</dbReference>
<name>A0ABW0VTC4_9BACL</name>
<gene>
    <name evidence="2" type="ORF">ACFPYJ_08330</name>
</gene>
<dbReference type="InterPro" id="IPR050706">
    <property type="entry name" value="Cyclic-di-GMP_PDE-like"/>
</dbReference>
<dbReference type="Gene3D" id="3.20.20.450">
    <property type="entry name" value="EAL domain"/>
    <property type="match status" value="1"/>
</dbReference>
<evidence type="ECO:0000313" key="3">
    <source>
        <dbReference type="Proteomes" id="UP001596047"/>
    </source>
</evidence>
<reference evidence="3" key="1">
    <citation type="journal article" date="2019" name="Int. J. Syst. Evol. Microbiol.">
        <title>The Global Catalogue of Microorganisms (GCM) 10K type strain sequencing project: providing services to taxonomists for standard genome sequencing and annotation.</title>
        <authorList>
            <consortium name="The Broad Institute Genomics Platform"/>
            <consortium name="The Broad Institute Genome Sequencing Center for Infectious Disease"/>
            <person name="Wu L."/>
            <person name="Ma J."/>
        </authorList>
    </citation>
    <scope>NUCLEOTIDE SEQUENCE [LARGE SCALE GENOMIC DNA]</scope>
    <source>
        <strain evidence="3">CGMCC 1.3240</strain>
    </source>
</reference>
<proteinExistence type="predicted"/>
<dbReference type="InterPro" id="IPR001633">
    <property type="entry name" value="EAL_dom"/>
</dbReference>
<feature type="domain" description="EAL" evidence="1">
    <location>
        <begin position="146"/>
        <end position="391"/>
    </location>
</feature>
<dbReference type="PANTHER" id="PTHR33121">
    <property type="entry name" value="CYCLIC DI-GMP PHOSPHODIESTERASE PDEF"/>
    <property type="match status" value="1"/>
</dbReference>
<comment type="caution">
    <text evidence="2">The sequence shown here is derived from an EMBL/GenBank/DDBJ whole genome shotgun (WGS) entry which is preliminary data.</text>
</comment>
<organism evidence="2 3">
    <name type="scientific">Paenibacillus solisilvae</name>
    <dbReference type="NCBI Taxonomy" id="2486751"/>
    <lineage>
        <taxon>Bacteria</taxon>
        <taxon>Bacillati</taxon>
        <taxon>Bacillota</taxon>
        <taxon>Bacilli</taxon>
        <taxon>Bacillales</taxon>
        <taxon>Paenibacillaceae</taxon>
        <taxon>Paenibacillus</taxon>
    </lineage>
</organism>
<dbReference type="PANTHER" id="PTHR33121:SF76">
    <property type="entry name" value="SIGNALING PROTEIN"/>
    <property type="match status" value="1"/>
</dbReference>
<dbReference type="SUPFAM" id="SSF141868">
    <property type="entry name" value="EAL domain-like"/>
    <property type="match status" value="1"/>
</dbReference>
<evidence type="ECO:0000259" key="1">
    <source>
        <dbReference type="PROSITE" id="PS50883"/>
    </source>
</evidence>